<dbReference type="EMBL" id="ACDY02000001">
    <property type="protein sequence ID" value="EEZ72733.1"/>
    <property type="molecule type" value="Genomic_DNA"/>
</dbReference>
<dbReference type="SUPFAM" id="SSF141488">
    <property type="entry name" value="YdhA-like"/>
    <property type="match status" value="1"/>
</dbReference>
<organism evidence="7 8">
    <name type="scientific">Neisseria cinerea ATCC 14685</name>
    <dbReference type="NCBI Taxonomy" id="546262"/>
    <lineage>
        <taxon>Bacteria</taxon>
        <taxon>Pseudomonadati</taxon>
        <taxon>Pseudomonadota</taxon>
        <taxon>Betaproteobacteria</taxon>
        <taxon>Neisseriales</taxon>
        <taxon>Neisseriaceae</taxon>
        <taxon>Neisseria</taxon>
    </lineage>
</organism>
<keyword evidence="3" id="KW-0564">Palmitate</keyword>
<dbReference type="RefSeq" id="WP_003674730.1">
    <property type="nucleotide sequence ID" value="NZ_ACDY02000001.1"/>
</dbReference>
<proteinExistence type="predicted"/>
<accession>D0W0K0</accession>
<feature type="signal peptide" evidence="5">
    <location>
        <begin position="1"/>
        <end position="19"/>
    </location>
</feature>
<reference evidence="7 8" key="1">
    <citation type="submission" date="2009-10" db="EMBL/GenBank/DDBJ databases">
        <authorList>
            <person name="Weinstock G."/>
            <person name="Sodergren E."/>
            <person name="Clifton S."/>
            <person name="Fulton L."/>
            <person name="Fulton B."/>
            <person name="Courtney L."/>
            <person name="Fronick C."/>
            <person name="Harrison M."/>
            <person name="Strong C."/>
            <person name="Farmer C."/>
            <person name="Delahaunty K."/>
            <person name="Markovic C."/>
            <person name="Hall O."/>
            <person name="Minx P."/>
            <person name="Tomlinson C."/>
            <person name="Mitreva M."/>
            <person name="Nelson J."/>
            <person name="Hou S."/>
            <person name="Wollam A."/>
            <person name="Pepin K.H."/>
            <person name="Johnson M."/>
            <person name="Bhonagiri V."/>
            <person name="Nash W.E."/>
            <person name="Warren W."/>
            <person name="Chinwalla A."/>
            <person name="Mardis E.R."/>
            <person name="Wilson R.K."/>
        </authorList>
    </citation>
    <scope>NUCLEOTIDE SEQUENCE [LARGE SCALE GENOMIC DNA]</scope>
    <source>
        <strain evidence="7 8">ATCC 14685</strain>
    </source>
</reference>
<dbReference type="PROSITE" id="PS51257">
    <property type="entry name" value="PROKAR_LIPOPROTEIN"/>
    <property type="match status" value="1"/>
</dbReference>
<keyword evidence="2" id="KW-0472">Membrane</keyword>
<name>D0W0K0_NEICI</name>
<dbReference type="InterPro" id="IPR036328">
    <property type="entry name" value="MliC_sf"/>
</dbReference>
<evidence type="ECO:0000256" key="4">
    <source>
        <dbReference type="ARBA" id="ARBA00023288"/>
    </source>
</evidence>
<protein>
    <recommendedName>
        <fullName evidence="6">C-type lysozyme inhibitor domain-containing protein</fullName>
    </recommendedName>
</protein>
<evidence type="ECO:0000259" key="6">
    <source>
        <dbReference type="Pfam" id="PF09864"/>
    </source>
</evidence>
<dbReference type="Pfam" id="PF09864">
    <property type="entry name" value="MliC"/>
    <property type="match status" value="1"/>
</dbReference>
<sequence>MNIKFFTPAVSVLLLAACAAPEIHHHGRYDSMQPVQHTVTQVSDGVFSCENGLSVHVRQLGSGKVELRLDDKRAVLSSAVAASGERYTAENGLFGHGAEWHQKGGEAFFGFTDAYGNSVETSCRAR</sequence>
<evidence type="ECO:0000313" key="8">
    <source>
        <dbReference type="Proteomes" id="UP000003294"/>
    </source>
</evidence>
<dbReference type="OrthoDB" id="8606823at2"/>
<dbReference type="InterPro" id="IPR018660">
    <property type="entry name" value="MliC"/>
</dbReference>
<dbReference type="STRING" id="546262.NEICINOT_03166"/>
<evidence type="ECO:0000256" key="3">
    <source>
        <dbReference type="ARBA" id="ARBA00023139"/>
    </source>
</evidence>
<comment type="caution">
    <text evidence="7">The sequence shown here is derived from an EMBL/GenBank/DDBJ whole genome shotgun (WGS) entry which is preliminary data.</text>
</comment>
<evidence type="ECO:0000256" key="2">
    <source>
        <dbReference type="ARBA" id="ARBA00023136"/>
    </source>
</evidence>
<feature type="domain" description="C-type lysozyme inhibitor" evidence="6">
    <location>
        <begin position="47"/>
        <end position="116"/>
    </location>
</feature>
<dbReference type="eggNOG" id="ENOG5032ZYC">
    <property type="taxonomic scope" value="Bacteria"/>
</dbReference>
<evidence type="ECO:0000313" key="7">
    <source>
        <dbReference type="EMBL" id="EEZ72733.1"/>
    </source>
</evidence>
<gene>
    <name evidence="7" type="ORF">NEICINOT_03166</name>
</gene>
<feature type="chain" id="PRO_5003017596" description="C-type lysozyme inhibitor domain-containing protein" evidence="5">
    <location>
        <begin position="20"/>
        <end position="126"/>
    </location>
</feature>
<keyword evidence="1 5" id="KW-0732">Signal</keyword>
<keyword evidence="4" id="KW-0449">Lipoprotein</keyword>
<dbReference type="Gene3D" id="2.40.128.200">
    <property type="match status" value="1"/>
</dbReference>
<dbReference type="Proteomes" id="UP000003294">
    <property type="component" value="Unassembled WGS sequence"/>
</dbReference>
<evidence type="ECO:0000256" key="1">
    <source>
        <dbReference type="ARBA" id="ARBA00022729"/>
    </source>
</evidence>
<dbReference type="AlphaFoldDB" id="D0W0K0"/>
<evidence type="ECO:0000256" key="5">
    <source>
        <dbReference type="SAM" id="SignalP"/>
    </source>
</evidence>